<name>A0A841AHX8_9MICO</name>
<evidence type="ECO:0000313" key="1">
    <source>
        <dbReference type="EMBL" id="MBB5841948.1"/>
    </source>
</evidence>
<protein>
    <submittedName>
        <fullName evidence="1">Aldose 1-epimerase</fullName>
        <ecNumber evidence="1">5.1.3.3</ecNumber>
    </submittedName>
</protein>
<dbReference type="GO" id="GO:0030246">
    <property type="term" value="F:carbohydrate binding"/>
    <property type="evidence" value="ECO:0007669"/>
    <property type="project" value="InterPro"/>
</dbReference>
<dbReference type="PANTHER" id="PTHR10091:SF0">
    <property type="entry name" value="GALACTOSE MUTAROTASE"/>
    <property type="match status" value="1"/>
</dbReference>
<keyword evidence="2" id="KW-1185">Reference proteome</keyword>
<organism evidence="1 2">
    <name type="scientific">Conyzicola lurida</name>
    <dbReference type="NCBI Taxonomy" id="1172621"/>
    <lineage>
        <taxon>Bacteria</taxon>
        <taxon>Bacillati</taxon>
        <taxon>Actinomycetota</taxon>
        <taxon>Actinomycetes</taxon>
        <taxon>Micrococcales</taxon>
        <taxon>Microbacteriaceae</taxon>
        <taxon>Conyzicola</taxon>
    </lineage>
</organism>
<dbReference type="GO" id="GO:0006006">
    <property type="term" value="P:glucose metabolic process"/>
    <property type="evidence" value="ECO:0007669"/>
    <property type="project" value="TreeGrafter"/>
</dbReference>
<comment type="caution">
    <text evidence="1">The sequence shown here is derived from an EMBL/GenBank/DDBJ whole genome shotgun (WGS) entry which is preliminary data.</text>
</comment>
<dbReference type="InterPro" id="IPR008183">
    <property type="entry name" value="Aldose_1/G6P_1-epimerase"/>
</dbReference>
<dbReference type="RefSeq" id="WP_184232944.1">
    <property type="nucleotide sequence ID" value="NZ_JACHMJ010000001.1"/>
</dbReference>
<dbReference type="EMBL" id="JACHMJ010000001">
    <property type="protein sequence ID" value="MBB5841948.1"/>
    <property type="molecule type" value="Genomic_DNA"/>
</dbReference>
<dbReference type="InterPro" id="IPR011013">
    <property type="entry name" value="Gal_mutarotase_sf_dom"/>
</dbReference>
<dbReference type="Proteomes" id="UP000536685">
    <property type="component" value="Unassembled WGS sequence"/>
</dbReference>
<dbReference type="Pfam" id="PF01263">
    <property type="entry name" value="Aldose_epim"/>
    <property type="match status" value="1"/>
</dbReference>
<gene>
    <name evidence="1" type="ORF">HD599_000271</name>
</gene>
<accession>A0A841AHX8</accession>
<reference evidence="1 2" key="1">
    <citation type="submission" date="2020-08" db="EMBL/GenBank/DDBJ databases">
        <title>Sequencing the genomes of 1000 actinobacteria strains.</title>
        <authorList>
            <person name="Klenk H.-P."/>
        </authorList>
    </citation>
    <scope>NUCLEOTIDE SEQUENCE [LARGE SCALE GENOMIC DNA]</scope>
    <source>
        <strain evidence="1 2">DSM 105784</strain>
    </source>
</reference>
<dbReference type="GO" id="GO:0033499">
    <property type="term" value="P:galactose catabolic process via UDP-galactose, Leloir pathway"/>
    <property type="evidence" value="ECO:0007669"/>
    <property type="project" value="TreeGrafter"/>
</dbReference>
<dbReference type="SUPFAM" id="SSF74650">
    <property type="entry name" value="Galactose mutarotase-like"/>
    <property type="match status" value="1"/>
</dbReference>
<dbReference type="GO" id="GO:0004034">
    <property type="term" value="F:aldose 1-epimerase activity"/>
    <property type="evidence" value="ECO:0007669"/>
    <property type="project" value="UniProtKB-EC"/>
</dbReference>
<sequence>MRAPTGEQFVLTRSTAAGSSTAIITEVAASLRTLQIDGVDLTEPYPAEKTPPFGDGIVLAPWPNRVEDGIWLLDGKRQHLDITEPARHNAIHGLLRSTAYRVTDQSETAVTLAATVYPQHGYPFMVDTTVTYQLVEGGLTVTHGLRNASTAAAPVGVGTHPFFRIGDVPTEDLVLRLNASTRFETDDRLIPVAENPVEGTKYDLRDGQRVGDLWLDDAFGGVVPVDGESVHSLTAPDGRRVELWQDESHPFVQVFTTRKFPKDGGLGLAVAIEPMTAAPNALNTGAGLKWLEPGEHWVVRWGIRYSA</sequence>
<proteinExistence type="predicted"/>
<dbReference type="InterPro" id="IPR014718">
    <property type="entry name" value="GH-type_carb-bd"/>
</dbReference>
<dbReference type="InterPro" id="IPR037480">
    <property type="entry name" value="YihR-like"/>
</dbReference>
<dbReference type="CDD" id="cd09022">
    <property type="entry name" value="Aldose_epim_Ec_YihR"/>
    <property type="match status" value="1"/>
</dbReference>
<dbReference type="AlphaFoldDB" id="A0A841AHX8"/>
<dbReference type="EC" id="5.1.3.3" evidence="1"/>
<dbReference type="PANTHER" id="PTHR10091">
    <property type="entry name" value="ALDOSE-1-EPIMERASE"/>
    <property type="match status" value="1"/>
</dbReference>
<evidence type="ECO:0000313" key="2">
    <source>
        <dbReference type="Proteomes" id="UP000536685"/>
    </source>
</evidence>
<keyword evidence="1" id="KW-0413">Isomerase</keyword>
<dbReference type="Gene3D" id="2.70.98.10">
    <property type="match status" value="1"/>
</dbReference>